<proteinExistence type="predicted"/>
<dbReference type="Gene3D" id="3.40.190.10">
    <property type="entry name" value="Periplasmic binding protein-like II"/>
    <property type="match status" value="1"/>
</dbReference>
<reference evidence="10" key="1">
    <citation type="journal article" date="2023" name="G3 (Bethesda)">
        <title>Whole genome assemblies of Zophobas morio and Tenebrio molitor.</title>
        <authorList>
            <person name="Kaur S."/>
            <person name="Stinson S.A."/>
            <person name="diCenzo G.C."/>
        </authorList>
    </citation>
    <scope>NUCLEOTIDE SEQUENCE</scope>
    <source>
        <strain evidence="10">QUZm001</strain>
    </source>
</reference>
<feature type="signal peptide" evidence="9">
    <location>
        <begin position="1"/>
        <end position="18"/>
    </location>
</feature>
<evidence type="ECO:0000256" key="9">
    <source>
        <dbReference type="SAM" id="SignalP"/>
    </source>
</evidence>
<feature type="transmembrane region" description="Helical" evidence="8">
    <location>
        <begin position="981"/>
        <end position="1001"/>
    </location>
</feature>
<evidence type="ECO:0000313" key="11">
    <source>
        <dbReference type="Proteomes" id="UP001168821"/>
    </source>
</evidence>
<feature type="transmembrane region" description="Helical" evidence="8">
    <location>
        <begin position="1326"/>
        <end position="1343"/>
    </location>
</feature>
<protein>
    <submittedName>
        <fullName evidence="10">Uncharacterized protein</fullName>
    </submittedName>
</protein>
<feature type="transmembrane region" description="Helical" evidence="8">
    <location>
        <begin position="294"/>
        <end position="316"/>
    </location>
</feature>
<keyword evidence="9" id="KW-0732">Signal</keyword>
<feature type="transmembrane region" description="Helical" evidence="8">
    <location>
        <begin position="346"/>
        <end position="367"/>
    </location>
</feature>
<keyword evidence="6" id="KW-0675">Receptor</keyword>
<evidence type="ECO:0000256" key="6">
    <source>
        <dbReference type="ARBA" id="ARBA00023170"/>
    </source>
</evidence>
<evidence type="ECO:0000256" key="1">
    <source>
        <dbReference type="ARBA" id="ARBA00004651"/>
    </source>
</evidence>
<dbReference type="EMBL" id="JALNTZ010000005">
    <property type="protein sequence ID" value="KAJ3652053.1"/>
    <property type="molecule type" value="Genomic_DNA"/>
</dbReference>
<name>A0AA38IAN7_9CUCU</name>
<feature type="transmembrane region" description="Helical" evidence="8">
    <location>
        <begin position="797"/>
        <end position="814"/>
    </location>
</feature>
<dbReference type="PANTHER" id="PTHR42643">
    <property type="entry name" value="IONOTROPIC RECEPTOR 20A-RELATED"/>
    <property type="match status" value="1"/>
</dbReference>
<evidence type="ECO:0000256" key="4">
    <source>
        <dbReference type="ARBA" id="ARBA00022989"/>
    </source>
</evidence>
<evidence type="ECO:0000256" key="2">
    <source>
        <dbReference type="ARBA" id="ARBA00022475"/>
    </source>
</evidence>
<keyword evidence="4 8" id="KW-1133">Transmembrane helix</keyword>
<evidence type="ECO:0000256" key="7">
    <source>
        <dbReference type="ARBA" id="ARBA00023180"/>
    </source>
</evidence>
<evidence type="ECO:0000313" key="10">
    <source>
        <dbReference type="EMBL" id="KAJ3652053.1"/>
    </source>
</evidence>
<sequence length="1556" mass="182684">MRISKSLIIIVFIQIITAHTLKNFMEQHFNKETVVIISFNFRNWNKFVQSLLNEIRPKIITNPQNFNKMATTSKNYIIVEDTPEILNASLEKLLYNIDHKGRFLIIFQNNLTEDDVRTTFKTLWNYYIHNTVIVTNSTNFHTWYPYNSENHCGSTINLVTNPKSLNMFAHKIPPTFNGCNVSITWNNFSYAIRTPQDRLNPGFAIRSLETIAELLKIRINYLSENTNYFHENSKVGSYETLTEDMTTRKIDLGFVIIGLTHRLSNKVQLLKPFFKSKYYFVFPPRKKIHASQKMFAIFSATTWSVIFVSFVAMTFVWKYLNRVSLPSSFFFVFQMSFQSVCQPKEMVFRLVFLLFVLYVTYLSWFYLGKMSSILTRPSYEPKIKKIDDIIRSDKRLIFKTMFERYLATFGNQTFENLIKRRIEDSNEMHYYEIIENFVRRKDHGIIMAGTDLAWIKNWESLEIVYRDETFLTTHFHPNETVVIISSNYQDSDKNFQIILQLNQPKIIANPQIRLEISSTFKNYIIVEDDSKSLNLSINQIVKKINTRGQFLIIFQKIVHEPELKFAFWTLWTYYIYNVVILTNQTQFVTWYPYNEENNCGKNVNLVTKISNFFKNKIPDDFGGCSVNITWSNISWAIKSPFRETDPGFAVTSLNTVAEKLRLKSEYLSDQLNYFPLAIRDGNFNELCKYVERDKIDVAFTIGEIAQRYCPEIETTKIIIQYPQNFVFPPRKKIRDSRKIFTIFTIEIWWGLIVVTFVISILWTTINAKSYYDSFFFTLQVIFQCSTKIVPRRIFPRTIFFVFLVFVTNINYFYVSQMSSVLTRPSFEPQIKTISDILTLKKTLKFFKFFEQYFRNFGNETCEKLMALRHPSSNFMAASSDKIQEFVNAGNFGTTMQAIDLVRFKDPQKLQIASHDNIFTAAVIWSVRRGFPLMDKFNYWIGRIVESGLVFKWVQDSAVDLPKYNFSHLEEDKLVALNFDHLLSVFVILISGLGVAILCFVAETVENETFVIISSNFQNWNVDVENILKLNKPKIIANPSIRETIPPTIKNYITVEQDFKLLICSLNKILHRINTRGNFLVILQKNITDDDVKFLFKTLWSDYIYNIVLFANWTKFVTWFPYEKENQCGKIVNLNVNEENFFKNKIPDALGGCSVNITWNKDITWSVKDPHNKTNPGFAVMSLNTVGEKLNLTMVYLTENLDYFRLSVAARNYQPLCEYITKEKIDVTFTLATIAETFCEKIETTKHIIQFPQYFIFPPRRKIRDSSKIFTIFTIQTWATLLLSITIMTIVWKKISEKSYQNSLFYTLQLTLQCIATKIPRKPIPRLVFVIFLFGITNLNWFYVSQMSSVLTRPRYEPQLKTIQDIAHSNKKLKFFSLYKKSLKSFDNETFRKLMELREKNSDLLSVSDEWLEDFVESADHGIIIGQLDFVKFTDRKKLHVAYYDNIFTIAINWSVRRGFPLIKKFNFWIARIVESGLVWKWMQDSAITIHKYNFSHSEDEKIVALNLDHVFSVFVILIVGLSMGFVCFVIERMTKSLHKENGVIIVDVDEILTEQT</sequence>
<dbReference type="GO" id="GO:0005886">
    <property type="term" value="C:plasma membrane"/>
    <property type="evidence" value="ECO:0007669"/>
    <property type="project" value="UniProtKB-SubCell"/>
</dbReference>
<organism evidence="10 11">
    <name type="scientific">Zophobas morio</name>
    <dbReference type="NCBI Taxonomy" id="2755281"/>
    <lineage>
        <taxon>Eukaryota</taxon>
        <taxon>Metazoa</taxon>
        <taxon>Ecdysozoa</taxon>
        <taxon>Arthropoda</taxon>
        <taxon>Hexapoda</taxon>
        <taxon>Insecta</taxon>
        <taxon>Pterygota</taxon>
        <taxon>Neoptera</taxon>
        <taxon>Endopterygota</taxon>
        <taxon>Coleoptera</taxon>
        <taxon>Polyphaga</taxon>
        <taxon>Cucujiformia</taxon>
        <taxon>Tenebrionidae</taxon>
        <taxon>Zophobas</taxon>
    </lineage>
</organism>
<feature type="transmembrane region" description="Helical" evidence="8">
    <location>
        <begin position="739"/>
        <end position="762"/>
    </location>
</feature>
<comment type="subcellular location">
    <subcellularLocation>
        <location evidence="1">Cell membrane</location>
        <topology evidence="1">Multi-pass membrane protein</topology>
    </subcellularLocation>
</comment>
<dbReference type="SUPFAM" id="SSF53850">
    <property type="entry name" value="Periplasmic binding protein-like II"/>
    <property type="match status" value="3"/>
</dbReference>
<keyword evidence="2" id="KW-1003">Cell membrane</keyword>
<keyword evidence="11" id="KW-1185">Reference proteome</keyword>
<evidence type="ECO:0000256" key="3">
    <source>
        <dbReference type="ARBA" id="ARBA00022692"/>
    </source>
</evidence>
<keyword evidence="5 8" id="KW-0472">Membrane</keyword>
<evidence type="ECO:0000256" key="8">
    <source>
        <dbReference type="SAM" id="Phobius"/>
    </source>
</evidence>
<dbReference type="PANTHER" id="PTHR42643:SF38">
    <property type="entry name" value="IONOTROPIC RECEPTOR 100A"/>
    <property type="match status" value="1"/>
</dbReference>
<accession>A0AA38IAN7</accession>
<comment type="caution">
    <text evidence="10">The sequence shown here is derived from an EMBL/GenBank/DDBJ whole genome shotgun (WGS) entry which is preliminary data.</text>
</comment>
<feature type="transmembrane region" description="Helical" evidence="8">
    <location>
        <begin position="1510"/>
        <end position="1530"/>
    </location>
</feature>
<dbReference type="Proteomes" id="UP001168821">
    <property type="component" value="Unassembled WGS sequence"/>
</dbReference>
<evidence type="ECO:0000256" key="5">
    <source>
        <dbReference type="ARBA" id="ARBA00023136"/>
    </source>
</evidence>
<gene>
    <name evidence="10" type="ORF">Zmor_018052</name>
</gene>
<keyword evidence="3 8" id="KW-0812">Transmembrane</keyword>
<feature type="transmembrane region" description="Helical" evidence="8">
    <location>
        <begin position="1268"/>
        <end position="1291"/>
    </location>
</feature>
<dbReference type="InterPro" id="IPR052192">
    <property type="entry name" value="Insect_Ionotropic_Sensory_Rcpt"/>
</dbReference>
<keyword evidence="7" id="KW-0325">Glycoprotein</keyword>
<feature type="chain" id="PRO_5041422633" evidence="9">
    <location>
        <begin position="19"/>
        <end position="1556"/>
    </location>
</feature>